<keyword evidence="2" id="KW-1185">Reference proteome</keyword>
<accession>A0A1X1V8X9</accession>
<evidence type="ECO:0000313" key="2">
    <source>
        <dbReference type="Proteomes" id="UP000193738"/>
    </source>
</evidence>
<dbReference type="AlphaFoldDB" id="A0A1X1V8X9"/>
<evidence type="ECO:0000313" key="1">
    <source>
        <dbReference type="EMBL" id="ORV65516.1"/>
    </source>
</evidence>
<name>A0A1X1V8X9_MYCGS</name>
<dbReference type="STRING" id="1777.AWC07_13400"/>
<organism evidence="1 2">
    <name type="scientific">Mycobacterium gastri</name>
    <dbReference type="NCBI Taxonomy" id="1777"/>
    <lineage>
        <taxon>Bacteria</taxon>
        <taxon>Bacillati</taxon>
        <taxon>Actinomycetota</taxon>
        <taxon>Actinomycetes</taxon>
        <taxon>Mycobacteriales</taxon>
        <taxon>Mycobacteriaceae</taxon>
        <taxon>Mycobacterium</taxon>
    </lineage>
</organism>
<reference evidence="1 2" key="1">
    <citation type="submission" date="2016-01" db="EMBL/GenBank/DDBJ databases">
        <title>The new phylogeny of the genus Mycobacterium.</title>
        <authorList>
            <person name="Tarcisio F."/>
            <person name="Conor M."/>
            <person name="Antonella G."/>
            <person name="Elisabetta G."/>
            <person name="Giulia F.S."/>
            <person name="Sara T."/>
            <person name="Anna F."/>
            <person name="Clotilde B."/>
            <person name="Roberto B."/>
            <person name="Veronica D.S."/>
            <person name="Fabio R."/>
            <person name="Monica P."/>
            <person name="Olivier J."/>
            <person name="Enrico T."/>
            <person name="Nicola S."/>
        </authorList>
    </citation>
    <scope>NUCLEOTIDE SEQUENCE [LARGE SCALE GENOMIC DNA]</scope>
    <source>
        <strain evidence="1 2">DSM 43505</strain>
    </source>
</reference>
<comment type="caution">
    <text evidence="1">The sequence shown here is derived from an EMBL/GenBank/DDBJ whole genome shotgun (WGS) entry which is preliminary data.</text>
</comment>
<dbReference type="EMBL" id="LQOX01000123">
    <property type="protein sequence ID" value="ORV65516.1"/>
    <property type="molecule type" value="Genomic_DNA"/>
</dbReference>
<dbReference type="Proteomes" id="UP000193738">
    <property type="component" value="Unassembled WGS sequence"/>
</dbReference>
<gene>
    <name evidence="1" type="ORF">AWC07_13400</name>
</gene>
<proteinExistence type="predicted"/>
<protein>
    <submittedName>
        <fullName evidence="1">Uncharacterized protein</fullName>
    </submittedName>
</protein>
<sequence length="234" mass="24986">MHHGAMDMAPAGIALAEGGDDRDGLEMDVLHLRLGPVLCYWPAGLVVRCSLQGDVLARAEAWVVDSNSGNGNSTPERQDHVAARHCDHVVDLLALAGWPRAAAIARTARDALLSEPNAGHGPSLLDTLHGKLRRSRVLRWSLRDITSLTVEDCDRLGLPSAFAGDCYDRLLARIDMAQRALSNSLEPSEFHVNFTTVVTALPELVGGLDLATTRLAIASLGIDTAPRHAGGRNG</sequence>